<dbReference type="AlphaFoldDB" id="T2JST4"/>
<dbReference type="InterPro" id="IPR051539">
    <property type="entry name" value="T4SS-coupling_protein"/>
</dbReference>
<keyword evidence="3 6" id="KW-0812">Transmembrane</keyword>
<accession>T2JST4</accession>
<organism evidence="7 8">
    <name type="scientific">Crocosphaera watsonii WH 0402</name>
    <dbReference type="NCBI Taxonomy" id="1284629"/>
    <lineage>
        <taxon>Bacteria</taxon>
        <taxon>Bacillati</taxon>
        <taxon>Cyanobacteriota</taxon>
        <taxon>Cyanophyceae</taxon>
        <taxon>Oscillatoriophycideae</taxon>
        <taxon>Chroococcales</taxon>
        <taxon>Aphanothecaceae</taxon>
        <taxon>Crocosphaera</taxon>
    </lineage>
</organism>
<proteinExistence type="predicted"/>
<evidence type="ECO:0000256" key="6">
    <source>
        <dbReference type="SAM" id="Phobius"/>
    </source>
</evidence>
<keyword evidence="2" id="KW-1003">Cell membrane</keyword>
<evidence type="ECO:0000256" key="2">
    <source>
        <dbReference type="ARBA" id="ARBA00022475"/>
    </source>
</evidence>
<dbReference type="SUPFAM" id="SSF52540">
    <property type="entry name" value="P-loop containing nucleoside triphosphate hydrolases"/>
    <property type="match status" value="1"/>
</dbReference>
<keyword evidence="4 6" id="KW-1133">Transmembrane helix</keyword>
<feature type="transmembrane region" description="Helical" evidence="6">
    <location>
        <begin position="6"/>
        <end position="25"/>
    </location>
</feature>
<evidence type="ECO:0000256" key="3">
    <source>
        <dbReference type="ARBA" id="ARBA00022692"/>
    </source>
</evidence>
<sequence length="335" mass="37052">MQALFENPFFLIIIALVCLSLFYLFDGGSSKKRRLTVADWAKRQALVASTKKGIQQLRKKSLSKVCLWIGDYKLPDKKNRWLQRLQLLKLQLGWKPLTFLIPSCNPLIEVMGKSGSGKTYSVINPLVMSAIEQGHPILLYEAKADSQGKGGQMDFLITYAKKHGYEVNILAPGRPYSCTINPLDFMKDYQDATMAKIIGDTLHANLGGKNDKKDGFFGPAGARLVRACLQFAKAQQQEHGVADLAMAFAVLSLSDLPKRLLEAKKQSKFPFWSQVPFEQLMSVADAAPTSGGILGGAMDLLESLLEPNLLKSYVGQTNTPLMLGKKTDVGYANRY</sequence>
<evidence type="ECO:0000313" key="8">
    <source>
        <dbReference type="Proteomes" id="UP000018130"/>
    </source>
</evidence>
<evidence type="ECO:0000256" key="5">
    <source>
        <dbReference type="ARBA" id="ARBA00023136"/>
    </source>
</evidence>
<dbReference type="GO" id="GO:0005886">
    <property type="term" value="C:plasma membrane"/>
    <property type="evidence" value="ECO:0007669"/>
    <property type="project" value="UniProtKB-SubCell"/>
</dbReference>
<comment type="subcellular location">
    <subcellularLocation>
        <location evidence="1">Cell membrane</location>
        <topology evidence="1">Multi-pass membrane protein</topology>
    </subcellularLocation>
</comment>
<evidence type="ECO:0000256" key="4">
    <source>
        <dbReference type="ARBA" id="ARBA00022989"/>
    </source>
</evidence>
<reference evidence="7 8" key="1">
    <citation type="submission" date="2013-01" db="EMBL/GenBank/DDBJ databases">
        <authorList>
            <person name="Bench S."/>
        </authorList>
    </citation>
    <scope>NUCLEOTIDE SEQUENCE [LARGE SCALE GENOMIC DNA]</scope>
    <source>
        <strain evidence="7 8">WH 0402</strain>
    </source>
</reference>
<evidence type="ECO:0008006" key="9">
    <source>
        <dbReference type="Google" id="ProtNLM"/>
    </source>
</evidence>
<reference evidence="7 8" key="2">
    <citation type="submission" date="2013-09" db="EMBL/GenBank/DDBJ databases">
        <title>Whole genome comparison of six Crocosphaera watsonii strains with differing phenotypes.</title>
        <authorList>
            <person name="Bench S.R."/>
            <person name="Heller P."/>
            <person name="Frank I."/>
            <person name="Arciniega M."/>
            <person name="Shilova I.N."/>
            <person name="Zehr J.P."/>
        </authorList>
    </citation>
    <scope>NUCLEOTIDE SEQUENCE [LARGE SCALE GENOMIC DNA]</scope>
    <source>
        <strain evidence="7 8">WH 0402</strain>
    </source>
</reference>
<comment type="caution">
    <text evidence="7">The sequence shown here is derived from an EMBL/GenBank/DDBJ whole genome shotgun (WGS) entry which is preliminary data.</text>
</comment>
<dbReference type="PANTHER" id="PTHR37937">
    <property type="entry name" value="CONJUGATIVE TRANSFER: DNA TRANSPORT"/>
    <property type="match status" value="1"/>
</dbReference>
<dbReference type="PANTHER" id="PTHR37937:SF1">
    <property type="entry name" value="CONJUGATIVE TRANSFER: DNA TRANSPORT"/>
    <property type="match status" value="1"/>
</dbReference>
<keyword evidence="5 6" id="KW-0472">Membrane</keyword>
<name>T2JST4_CROWT</name>
<protein>
    <recommendedName>
        <fullName evidence="9">TraD/TraG TraM recognition site domain-containing protein</fullName>
    </recommendedName>
</protein>
<evidence type="ECO:0000313" key="7">
    <source>
        <dbReference type="EMBL" id="CCQ68111.1"/>
    </source>
</evidence>
<dbReference type="RefSeq" id="WP_082162498.1">
    <property type="nucleotide sequence ID" value="NZ_CAQN01000698.1"/>
</dbReference>
<gene>
    <name evidence="7" type="ORF">CWATWH0402_5804</name>
</gene>
<dbReference type="Proteomes" id="UP000018130">
    <property type="component" value="Unassembled WGS sequence"/>
</dbReference>
<dbReference type="InterPro" id="IPR027417">
    <property type="entry name" value="P-loop_NTPase"/>
</dbReference>
<dbReference type="EMBL" id="CAQN01000698">
    <property type="protein sequence ID" value="CCQ68111.1"/>
    <property type="molecule type" value="Genomic_DNA"/>
</dbReference>
<evidence type="ECO:0000256" key="1">
    <source>
        <dbReference type="ARBA" id="ARBA00004651"/>
    </source>
</evidence>